<comment type="similarity">
    <text evidence="1 2">Belongs to the metallophosphoesterase superfamily. YfcE family.</text>
</comment>
<dbReference type="OrthoDB" id="9800565at2"/>
<dbReference type="CDD" id="cd00841">
    <property type="entry name" value="MPP_YfcE"/>
    <property type="match status" value="1"/>
</dbReference>
<dbReference type="AlphaFoldDB" id="A0A385Q2T6"/>
<proteinExistence type="inferred from homology"/>
<evidence type="ECO:0000256" key="1">
    <source>
        <dbReference type="ARBA" id="ARBA00008950"/>
    </source>
</evidence>
<dbReference type="RefSeq" id="WP_111525811.1">
    <property type="nucleotide sequence ID" value="NZ_CP032364.1"/>
</dbReference>
<dbReference type="Gene3D" id="3.60.21.10">
    <property type="match status" value="1"/>
</dbReference>
<reference evidence="3 4" key="1">
    <citation type="submission" date="2018-09" db="EMBL/GenBank/DDBJ databases">
        <title>Genome sequencing of Lachnoanaerobaculum umeaense DSM 23576.</title>
        <authorList>
            <person name="Kook J.-K."/>
            <person name="Park S.-N."/>
            <person name="Lim Y.K."/>
        </authorList>
    </citation>
    <scope>NUCLEOTIDE SEQUENCE [LARGE SCALE GENOMIC DNA]</scope>
    <source>
        <strain evidence="4">DSM 23576 \ CCUG 58757</strain>
    </source>
</reference>
<dbReference type="SUPFAM" id="SSF56300">
    <property type="entry name" value="Metallo-dependent phosphatases"/>
    <property type="match status" value="1"/>
</dbReference>
<accession>A0A385Q2T6</accession>
<dbReference type="NCBIfam" id="NF006988">
    <property type="entry name" value="PRK09453.1"/>
    <property type="match status" value="1"/>
</dbReference>
<dbReference type="InterPro" id="IPR024654">
    <property type="entry name" value="Calcineurin-like_PHP_lpxH"/>
</dbReference>
<evidence type="ECO:0000256" key="2">
    <source>
        <dbReference type="RuleBase" id="RU362039"/>
    </source>
</evidence>
<dbReference type="NCBIfam" id="TIGR00040">
    <property type="entry name" value="yfcE"/>
    <property type="match status" value="1"/>
</dbReference>
<dbReference type="EC" id="3.1.4.-" evidence="2"/>
<name>A0A385Q2T6_9FIRM</name>
<protein>
    <recommendedName>
        <fullName evidence="2">Phosphoesterase</fullName>
        <ecNumber evidence="2">3.1.4.-</ecNumber>
    </recommendedName>
</protein>
<dbReference type="PANTHER" id="PTHR11124">
    <property type="entry name" value="VACUOLAR SORTING PROTEIN VPS29"/>
    <property type="match status" value="1"/>
</dbReference>
<dbReference type="Pfam" id="PF12850">
    <property type="entry name" value="Metallophos_2"/>
    <property type="match status" value="1"/>
</dbReference>
<dbReference type="KEGG" id="lua:D4A81_12700"/>
<dbReference type="Proteomes" id="UP000265562">
    <property type="component" value="Chromosome"/>
</dbReference>
<keyword evidence="4" id="KW-1185">Reference proteome</keyword>
<dbReference type="InterPro" id="IPR029052">
    <property type="entry name" value="Metallo-depent_PP-like"/>
</dbReference>
<gene>
    <name evidence="3" type="ORF">D4A81_12700</name>
</gene>
<dbReference type="GO" id="GO:0016787">
    <property type="term" value="F:hydrolase activity"/>
    <property type="evidence" value="ECO:0007669"/>
    <property type="project" value="UniProtKB-UniRule"/>
</dbReference>
<dbReference type="InterPro" id="IPR041802">
    <property type="entry name" value="MPP_YfcE"/>
</dbReference>
<sequence>MKYFFASDIHGSAFYTKKILDKYQESHSDKLILLGDLLYHGPRNELPKDYSTKKVFTLLNEFKDNIIAVRGNCDSEVDQMVLEFPMQSDYCICIFNDIYFFITHGHIYNEEHLPKLSKGSAFIYGHVHLPIAKNIDGIYILNPGSASLPKEQNPNSYAILDNDLFSIYDFDGNALKEIKLEKNI</sequence>
<dbReference type="EMBL" id="CP032364">
    <property type="protein sequence ID" value="AYB00712.1"/>
    <property type="molecule type" value="Genomic_DNA"/>
</dbReference>
<comment type="cofactor">
    <cofactor evidence="2">
        <name>a divalent metal cation</name>
        <dbReference type="ChEBI" id="CHEBI:60240"/>
    </cofactor>
</comment>
<evidence type="ECO:0000313" key="4">
    <source>
        <dbReference type="Proteomes" id="UP000265562"/>
    </source>
</evidence>
<dbReference type="InterPro" id="IPR000979">
    <property type="entry name" value="Phosphodiesterase_MJ0936/Vps29"/>
</dbReference>
<evidence type="ECO:0000313" key="3">
    <source>
        <dbReference type="EMBL" id="AYB00712.1"/>
    </source>
</evidence>
<keyword evidence="2" id="KW-0479">Metal-binding</keyword>
<organism evidence="3 4">
    <name type="scientific">Lachnoanaerobaculum umeaense</name>
    <dbReference type="NCBI Taxonomy" id="617123"/>
    <lineage>
        <taxon>Bacteria</taxon>
        <taxon>Bacillati</taxon>
        <taxon>Bacillota</taxon>
        <taxon>Clostridia</taxon>
        <taxon>Lachnospirales</taxon>
        <taxon>Lachnospiraceae</taxon>
        <taxon>Lachnoanaerobaculum</taxon>
    </lineage>
</organism>
<dbReference type="GO" id="GO:0046872">
    <property type="term" value="F:metal ion binding"/>
    <property type="evidence" value="ECO:0007669"/>
    <property type="project" value="UniProtKB-KW"/>
</dbReference>